<evidence type="ECO:0000259" key="1">
    <source>
        <dbReference type="Pfam" id="PF01978"/>
    </source>
</evidence>
<dbReference type="PANTHER" id="PTHR34293:SF1">
    <property type="entry name" value="HTH-TYPE TRANSCRIPTIONAL REGULATOR TRMBL2"/>
    <property type="match status" value="1"/>
</dbReference>
<dbReference type="PANTHER" id="PTHR34293">
    <property type="entry name" value="HTH-TYPE TRANSCRIPTIONAL REGULATOR TRMBL2"/>
    <property type="match status" value="1"/>
</dbReference>
<dbReference type="InterPro" id="IPR002831">
    <property type="entry name" value="Tscrpt_reg_TrmB_N"/>
</dbReference>
<sequence length="245" mass="27938">MTLQDQLQTLGLNQKEASIYLASLELGLTSVQNIAKKAQIKRSTVYELLENLIKQNLITVIPKGKKRYFLAAEPAHLSQVIAQKQKTLNQILPELEALSKVSPIKPKIRFYEGEEGIKSVYADTIKEGKDILAFVSVATAYKSPLIDFLTQQYVQQRTEKKIMAKVIAPDAPLAKEYQNRDAKELRQTKLIPEKDYPFSIEINIYGNKVAFMSFKANELMGVIIESKEIAKTMAMIHKFFWEKLR</sequence>
<organism evidence="2 3">
    <name type="scientific">Candidatus Buchananbacteria bacterium RBG_13_36_9</name>
    <dbReference type="NCBI Taxonomy" id="1797530"/>
    <lineage>
        <taxon>Bacteria</taxon>
        <taxon>Candidatus Buchananiibacteriota</taxon>
    </lineage>
</organism>
<reference evidence="2 3" key="1">
    <citation type="journal article" date="2016" name="Nat. Commun.">
        <title>Thousands of microbial genomes shed light on interconnected biogeochemical processes in an aquifer system.</title>
        <authorList>
            <person name="Anantharaman K."/>
            <person name="Brown C.T."/>
            <person name="Hug L.A."/>
            <person name="Sharon I."/>
            <person name="Castelle C.J."/>
            <person name="Probst A.J."/>
            <person name="Thomas B.C."/>
            <person name="Singh A."/>
            <person name="Wilkins M.J."/>
            <person name="Karaoz U."/>
            <person name="Brodie E.L."/>
            <person name="Williams K.H."/>
            <person name="Hubbard S.S."/>
            <person name="Banfield J.F."/>
        </authorList>
    </citation>
    <scope>NUCLEOTIDE SEQUENCE [LARGE SCALE GENOMIC DNA]</scope>
</reference>
<evidence type="ECO:0000313" key="3">
    <source>
        <dbReference type="Proteomes" id="UP000176498"/>
    </source>
</evidence>
<feature type="domain" description="Transcription regulator TrmB N-terminal" evidence="1">
    <location>
        <begin position="7"/>
        <end position="69"/>
    </location>
</feature>
<dbReference type="InterPro" id="IPR036388">
    <property type="entry name" value="WH-like_DNA-bd_sf"/>
</dbReference>
<dbReference type="Pfam" id="PF01978">
    <property type="entry name" value="TrmB"/>
    <property type="match status" value="1"/>
</dbReference>
<dbReference type="InterPro" id="IPR036390">
    <property type="entry name" value="WH_DNA-bd_sf"/>
</dbReference>
<protein>
    <recommendedName>
        <fullName evidence="1">Transcription regulator TrmB N-terminal domain-containing protein</fullName>
    </recommendedName>
</protein>
<comment type="caution">
    <text evidence="2">The sequence shown here is derived from an EMBL/GenBank/DDBJ whole genome shotgun (WGS) entry which is preliminary data.</text>
</comment>
<name>A0A1G1XNS1_9BACT</name>
<dbReference type="EMBL" id="MHHZ01000014">
    <property type="protein sequence ID" value="OGY41755.1"/>
    <property type="molecule type" value="Genomic_DNA"/>
</dbReference>
<dbReference type="AlphaFoldDB" id="A0A1G1XNS1"/>
<gene>
    <name evidence="2" type="ORF">A2Y82_02665</name>
</gene>
<evidence type="ECO:0000313" key="2">
    <source>
        <dbReference type="EMBL" id="OGY41755.1"/>
    </source>
</evidence>
<dbReference type="Gene3D" id="1.10.10.10">
    <property type="entry name" value="Winged helix-like DNA-binding domain superfamily/Winged helix DNA-binding domain"/>
    <property type="match status" value="1"/>
</dbReference>
<accession>A0A1G1XNS1</accession>
<dbReference type="InterPro" id="IPR051797">
    <property type="entry name" value="TrmB-like"/>
</dbReference>
<dbReference type="Proteomes" id="UP000176498">
    <property type="component" value="Unassembled WGS sequence"/>
</dbReference>
<proteinExistence type="predicted"/>
<dbReference type="SUPFAM" id="SSF46785">
    <property type="entry name" value="Winged helix' DNA-binding domain"/>
    <property type="match status" value="1"/>
</dbReference>